<sequence>MKHNTFIDTYVCGYIPISASERRECESDTCVSSIIIFISSDSSSSSSSSSSSVFRADESPLCHEGLIFTDPTPPSPNRIHWKSLRAFL</sequence>
<comment type="caution">
    <text evidence="1">The sequence shown here is derived from an EMBL/GenBank/DDBJ whole genome shotgun (WGS) entry which is preliminary data.</text>
</comment>
<proteinExistence type="predicted"/>
<dbReference type="Proteomes" id="UP001558613">
    <property type="component" value="Unassembled WGS sequence"/>
</dbReference>
<keyword evidence="2" id="KW-1185">Reference proteome</keyword>
<reference evidence="1 2" key="1">
    <citation type="submission" date="2023-09" db="EMBL/GenBank/DDBJ databases">
        <authorList>
            <person name="Wang M."/>
        </authorList>
    </citation>
    <scope>NUCLEOTIDE SEQUENCE [LARGE SCALE GENOMIC DNA]</scope>
    <source>
        <strain evidence="1">GT-2023</strain>
        <tissue evidence="1">Liver</tissue>
    </source>
</reference>
<accession>A0ABR3LKY5</accession>
<evidence type="ECO:0000313" key="2">
    <source>
        <dbReference type="Proteomes" id="UP001558613"/>
    </source>
</evidence>
<name>A0ABR3LKY5_9TELE</name>
<organism evidence="1 2">
    <name type="scientific">Cirrhinus molitorella</name>
    <name type="common">mud carp</name>
    <dbReference type="NCBI Taxonomy" id="172907"/>
    <lineage>
        <taxon>Eukaryota</taxon>
        <taxon>Metazoa</taxon>
        <taxon>Chordata</taxon>
        <taxon>Craniata</taxon>
        <taxon>Vertebrata</taxon>
        <taxon>Euteleostomi</taxon>
        <taxon>Actinopterygii</taxon>
        <taxon>Neopterygii</taxon>
        <taxon>Teleostei</taxon>
        <taxon>Ostariophysi</taxon>
        <taxon>Cypriniformes</taxon>
        <taxon>Cyprinidae</taxon>
        <taxon>Labeoninae</taxon>
        <taxon>Labeonini</taxon>
        <taxon>Cirrhinus</taxon>
    </lineage>
</organism>
<dbReference type="EMBL" id="JAYMGO010000021">
    <property type="protein sequence ID" value="KAL1253552.1"/>
    <property type="molecule type" value="Genomic_DNA"/>
</dbReference>
<protein>
    <submittedName>
        <fullName evidence="1">Uncharacterized protein</fullName>
    </submittedName>
</protein>
<gene>
    <name evidence="1" type="ORF">QQF64_018245</name>
</gene>
<evidence type="ECO:0000313" key="1">
    <source>
        <dbReference type="EMBL" id="KAL1253552.1"/>
    </source>
</evidence>